<feature type="compositionally biased region" description="Basic and acidic residues" evidence="2">
    <location>
        <begin position="147"/>
        <end position="181"/>
    </location>
</feature>
<feature type="compositionally biased region" description="Polar residues" evidence="2">
    <location>
        <begin position="35"/>
        <end position="47"/>
    </location>
</feature>
<feature type="region of interest" description="Disordered" evidence="2">
    <location>
        <begin position="954"/>
        <end position="1004"/>
    </location>
</feature>
<feature type="region of interest" description="Disordered" evidence="2">
    <location>
        <begin position="1157"/>
        <end position="1233"/>
    </location>
</feature>
<comment type="caution">
    <text evidence="3">The sequence shown here is derived from an EMBL/GenBank/DDBJ whole genome shotgun (WGS) entry which is preliminary data.</text>
</comment>
<protein>
    <submittedName>
        <fullName evidence="3">Uncharacterized protein</fullName>
    </submittedName>
</protein>
<organism evidence="3 4">
    <name type="scientific">Oedothorax gibbosus</name>
    <dbReference type="NCBI Taxonomy" id="931172"/>
    <lineage>
        <taxon>Eukaryota</taxon>
        <taxon>Metazoa</taxon>
        <taxon>Ecdysozoa</taxon>
        <taxon>Arthropoda</taxon>
        <taxon>Chelicerata</taxon>
        <taxon>Arachnida</taxon>
        <taxon>Araneae</taxon>
        <taxon>Araneomorphae</taxon>
        <taxon>Entelegynae</taxon>
        <taxon>Araneoidea</taxon>
        <taxon>Linyphiidae</taxon>
        <taxon>Erigoninae</taxon>
        <taxon>Oedothorax</taxon>
    </lineage>
</organism>
<feature type="compositionally biased region" description="Basic residues" evidence="2">
    <location>
        <begin position="123"/>
        <end position="132"/>
    </location>
</feature>
<feature type="coiled-coil region" evidence="1">
    <location>
        <begin position="865"/>
        <end position="892"/>
    </location>
</feature>
<feature type="region of interest" description="Disordered" evidence="2">
    <location>
        <begin position="1044"/>
        <end position="1069"/>
    </location>
</feature>
<evidence type="ECO:0000313" key="3">
    <source>
        <dbReference type="EMBL" id="KAG8193236.1"/>
    </source>
</evidence>
<feature type="compositionally biased region" description="Basic and acidic residues" evidence="2">
    <location>
        <begin position="288"/>
        <end position="310"/>
    </location>
</feature>
<gene>
    <name evidence="3" type="ORF">JTE90_005583</name>
</gene>
<evidence type="ECO:0000256" key="2">
    <source>
        <dbReference type="SAM" id="MobiDB-lite"/>
    </source>
</evidence>
<accession>A0AAV6VAA4</accession>
<dbReference type="EMBL" id="JAFNEN010000127">
    <property type="protein sequence ID" value="KAG8193236.1"/>
    <property type="molecule type" value="Genomic_DNA"/>
</dbReference>
<dbReference type="Proteomes" id="UP000827092">
    <property type="component" value="Unassembled WGS sequence"/>
</dbReference>
<feature type="compositionally biased region" description="Polar residues" evidence="2">
    <location>
        <begin position="379"/>
        <end position="396"/>
    </location>
</feature>
<evidence type="ECO:0000313" key="4">
    <source>
        <dbReference type="Proteomes" id="UP000827092"/>
    </source>
</evidence>
<evidence type="ECO:0000256" key="1">
    <source>
        <dbReference type="SAM" id="Coils"/>
    </source>
</evidence>
<feature type="compositionally biased region" description="Basic and acidic residues" evidence="2">
    <location>
        <begin position="251"/>
        <end position="272"/>
    </location>
</feature>
<proteinExistence type="predicted"/>
<feature type="compositionally biased region" description="Basic and acidic residues" evidence="2">
    <location>
        <begin position="980"/>
        <end position="1004"/>
    </location>
</feature>
<feature type="compositionally biased region" description="Polar residues" evidence="2">
    <location>
        <begin position="426"/>
        <end position="436"/>
    </location>
</feature>
<sequence>MGNTHSYRASAHFKEVKESRPFASPENRVLPIPTQPQRLRSTDNGSILHNGGTISGRKAIAPPTDHPEFVRLLQKKNSFQKMHRKSHSDPDIVQRMMMDDDSDEEEEQNFSQRSIIAMSPSKAKIRSRKKKRAPEPPLSNTLPRTLNRYDDSPRSSYRSDEMPRTSYRNEEPSRASHRSNEASRASHRSNEASRASHRSNEPSRASYRINEPSRMSYRNDEPSKTSYRNEDTPRRPLPPIPLEEDTPPPDYNREEPRGKSYEKNRRTVDKWKFSNKQPDIPVPRPRCKSLDRSEAQHQVECADDRRERCPRNRSLRRASHTPSSSGNQKLGEEKTPEAILRDAIQEAAKKRSERLQRGLEYRNSSFKLSMESSKDISDNKNQAQTNPAECSQNSYKNPCKPIHNNVSDAYNSRYDDFENSSDKSLAENSNSYNFTRKNPVHKNALGNRKENRNYVPTKSHEKQSKIEYKRSTQGQTEPIKCNGKRSKWDSIIHDPILTPRADTAISISSTSTEELEIDLQLRPTLPRRPVELSRFSPTDVWKSINLDFFKSHQQRSDVSSDDAEDIMEEKICHINRPVAPRRLIHDRSGDSGIDAGSPMLLNESPDVLLLNNNNMCPSETILNEETLWVPQHDLADDSECGTDDSPLEQTTKMNMQAKLSMPNLMFPSRSLPRTDFKNGIEEVVISEREKFRGRRKKSLKNAEGQHFNSLRNLKKALGLRIKTSVDESKGLDPNWSLSRSLPNFINNLNVELTVAKPDDDEDPEMYVLDHIRRSNSESKAMFQEKMEAKLGHGHHGLHSEARNSFSCQTSKGHAIYLPEYRSSTTQLKGRRSADDEIRVNTDSELVLKRSFGNNRKRFSYQSTVRQEEKKKLEEKLAREAEARERKRQQEIEWMNKVEEEFRKQRDKEKVNIRHQLRILNLQEKSAPKNEVTEFADHFLNMKPNIHYGEISENKISSSSREEDPLKWQQPTGMKKWLKRQNRDCPIRPEPEGGRSSSDDCKDRNVNSNGYYNKRPTCIHDNPLPCTLCNTSYMTKSYNIAKKESHKAMDNTRSAPNFPLKEAKKNDGKKFTREQVYSKPAKHFHENGDRENGTPGRFESDEYELHTRLCRTNSGRTFESHSYYALERRQEIGPNIVRSKSADPKVFSTPNFQKELKENVRKKEKRSRKHTSCDYDSDDSGSDVRDARSQRPRRNAREPSFSRNHPHRNAARMKTNGPPNGRPSNIHPQHRIAT</sequence>
<reference evidence="3 4" key="1">
    <citation type="journal article" date="2022" name="Nat. Ecol. Evol.">
        <title>A masculinizing supergene underlies an exaggerated male reproductive morph in a spider.</title>
        <authorList>
            <person name="Hendrickx F."/>
            <person name="De Corte Z."/>
            <person name="Sonet G."/>
            <person name="Van Belleghem S.M."/>
            <person name="Kostlbacher S."/>
            <person name="Vangestel C."/>
        </authorList>
    </citation>
    <scope>NUCLEOTIDE SEQUENCE [LARGE SCALE GENOMIC DNA]</scope>
    <source>
        <strain evidence="3">W744_W776</strain>
    </source>
</reference>
<feature type="compositionally biased region" description="Basic and acidic residues" evidence="2">
    <location>
        <begin position="413"/>
        <end position="425"/>
    </location>
</feature>
<feature type="compositionally biased region" description="Basic and acidic residues" evidence="2">
    <location>
        <begin position="447"/>
        <end position="470"/>
    </location>
</feature>
<dbReference type="AlphaFoldDB" id="A0AAV6VAA4"/>
<feature type="compositionally biased region" description="Basic and acidic residues" evidence="2">
    <location>
        <begin position="217"/>
        <end position="234"/>
    </location>
</feature>
<keyword evidence="4" id="KW-1185">Reference proteome</keyword>
<feature type="region of interest" description="Disordered" evidence="2">
    <location>
        <begin position="77"/>
        <end position="338"/>
    </location>
</feature>
<feature type="compositionally biased region" description="Basic and acidic residues" evidence="2">
    <location>
        <begin position="1060"/>
        <end position="1069"/>
    </location>
</feature>
<keyword evidence="1" id="KW-0175">Coiled coil</keyword>
<feature type="region of interest" description="Disordered" evidence="2">
    <location>
        <begin position="369"/>
        <end position="484"/>
    </location>
</feature>
<feature type="compositionally biased region" description="Acidic residues" evidence="2">
    <location>
        <begin position="99"/>
        <end position="108"/>
    </location>
</feature>
<feature type="region of interest" description="Disordered" evidence="2">
    <location>
        <begin position="1"/>
        <end position="65"/>
    </location>
</feature>
<name>A0AAV6VAA4_9ARAC</name>